<dbReference type="InterPro" id="IPR005229">
    <property type="entry name" value="YicC/YloC-like"/>
</dbReference>
<keyword evidence="2" id="KW-0540">Nuclease</keyword>
<evidence type="ECO:0000313" key="9">
    <source>
        <dbReference type="Proteomes" id="UP000193200"/>
    </source>
</evidence>
<dbReference type="AlphaFoldDB" id="A0A1Y5STN5"/>
<evidence type="ECO:0000259" key="6">
    <source>
        <dbReference type="Pfam" id="PF03755"/>
    </source>
</evidence>
<dbReference type="InParanoid" id="A0A1Y5STN5"/>
<dbReference type="InterPro" id="IPR013551">
    <property type="entry name" value="YicC-like_C"/>
</dbReference>
<evidence type="ECO:0000256" key="2">
    <source>
        <dbReference type="ARBA" id="ARBA00022722"/>
    </source>
</evidence>
<dbReference type="InterPro" id="IPR013527">
    <property type="entry name" value="YicC-like_N"/>
</dbReference>
<feature type="domain" description="Endoribonuclease YicC-like N-terminal" evidence="6">
    <location>
        <begin position="1"/>
        <end position="158"/>
    </location>
</feature>
<dbReference type="GO" id="GO:0004521">
    <property type="term" value="F:RNA endonuclease activity"/>
    <property type="evidence" value="ECO:0007669"/>
    <property type="project" value="InterPro"/>
</dbReference>
<evidence type="ECO:0000256" key="4">
    <source>
        <dbReference type="ARBA" id="ARBA00022801"/>
    </source>
</evidence>
<organism evidence="8 9">
    <name type="scientific">Oceanibacterium hippocampi</name>
    <dbReference type="NCBI Taxonomy" id="745714"/>
    <lineage>
        <taxon>Bacteria</taxon>
        <taxon>Pseudomonadati</taxon>
        <taxon>Pseudomonadota</taxon>
        <taxon>Alphaproteobacteria</taxon>
        <taxon>Sneathiellales</taxon>
        <taxon>Sneathiellaceae</taxon>
        <taxon>Oceanibacterium</taxon>
    </lineage>
</organism>
<dbReference type="NCBIfam" id="TIGR00255">
    <property type="entry name" value="YicC/YloC family endoribonuclease"/>
    <property type="match status" value="1"/>
</dbReference>
<comment type="similarity">
    <text evidence="5">Belongs to the YicC/YloC family.</text>
</comment>
<dbReference type="GO" id="GO:0016787">
    <property type="term" value="F:hydrolase activity"/>
    <property type="evidence" value="ECO:0007669"/>
    <property type="project" value="UniProtKB-KW"/>
</dbReference>
<evidence type="ECO:0000313" key="8">
    <source>
        <dbReference type="EMBL" id="SLN48270.1"/>
    </source>
</evidence>
<keyword evidence="4" id="KW-0378">Hydrolase</keyword>
<dbReference type="PANTHER" id="PTHR30636">
    <property type="entry name" value="UPF0701 PROTEIN YICC"/>
    <property type="match status" value="1"/>
</dbReference>
<evidence type="ECO:0000259" key="7">
    <source>
        <dbReference type="Pfam" id="PF08340"/>
    </source>
</evidence>
<comment type="cofactor">
    <cofactor evidence="1">
        <name>a divalent metal cation</name>
        <dbReference type="ChEBI" id="CHEBI:60240"/>
    </cofactor>
</comment>
<sequence>MTGFARVEGALAGDSWCWELKSVNGRGLEVRMRLPSGFERLERDIRASASGRFARGSINIQLQYQPAATETGYRINRALLQTLLDLVAEHESAPNLAPARLDGLLAVRGVVEAAENDAGDSDAGVEAGEARLAAMLADFNVALDRLAEARREEGARLAEALGQHVDEIALLVAQVRNHASRTPEALRQRLRDQIAALLDANAALPEERLAQELAMLATKADIAEELDRLDTHIAAARDLLGKDGPNGRRLDFLCQEFNREANTVCSKAFDGEVTRIGLELKVTIDRFREQIQNIE</sequence>
<evidence type="ECO:0000256" key="3">
    <source>
        <dbReference type="ARBA" id="ARBA00022759"/>
    </source>
</evidence>
<keyword evidence="3" id="KW-0255">Endonuclease</keyword>
<dbReference type="FunCoup" id="A0A1Y5STN5">
    <property type="interactions" value="252"/>
</dbReference>
<gene>
    <name evidence="8" type="ORF">OCH7691_02089</name>
</gene>
<dbReference type="Proteomes" id="UP000193200">
    <property type="component" value="Unassembled WGS sequence"/>
</dbReference>
<proteinExistence type="inferred from homology"/>
<evidence type="ECO:0000256" key="5">
    <source>
        <dbReference type="ARBA" id="ARBA00035648"/>
    </source>
</evidence>
<dbReference type="EMBL" id="FWFR01000001">
    <property type="protein sequence ID" value="SLN48270.1"/>
    <property type="molecule type" value="Genomic_DNA"/>
</dbReference>
<dbReference type="PANTHER" id="PTHR30636:SF3">
    <property type="entry name" value="UPF0701 PROTEIN YICC"/>
    <property type="match status" value="1"/>
</dbReference>
<accession>A0A1Y5STN5</accession>
<evidence type="ECO:0008006" key="10">
    <source>
        <dbReference type="Google" id="ProtNLM"/>
    </source>
</evidence>
<feature type="domain" description="Endoribonuclease YicC-like C-terminal" evidence="7">
    <location>
        <begin position="176"/>
        <end position="295"/>
    </location>
</feature>
<reference evidence="8 9" key="1">
    <citation type="submission" date="2017-03" db="EMBL/GenBank/DDBJ databases">
        <authorList>
            <person name="Afonso C.L."/>
            <person name="Miller P.J."/>
            <person name="Scott M.A."/>
            <person name="Spackman E."/>
            <person name="Goraichik I."/>
            <person name="Dimitrov K.M."/>
            <person name="Suarez D.L."/>
            <person name="Swayne D.E."/>
        </authorList>
    </citation>
    <scope>NUCLEOTIDE SEQUENCE [LARGE SCALE GENOMIC DNA]</scope>
    <source>
        <strain evidence="8 9">CECT 7691</strain>
    </source>
</reference>
<evidence type="ECO:0000256" key="1">
    <source>
        <dbReference type="ARBA" id="ARBA00001968"/>
    </source>
</evidence>
<dbReference type="Pfam" id="PF08340">
    <property type="entry name" value="YicC-like_C"/>
    <property type="match status" value="1"/>
</dbReference>
<dbReference type="Pfam" id="PF03755">
    <property type="entry name" value="YicC-like_N"/>
    <property type="match status" value="1"/>
</dbReference>
<name>A0A1Y5STN5_9PROT</name>
<keyword evidence="9" id="KW-1185">Reference proteome</keyword>
<protein>
    <recommendedName>
        <fullName evidence="10">YicC-like family, N-terminal region</fullName>
    </recommendedName>
</protein>